<comment type="subcellular location">
    <subcellularLocation>
        <location evidence="1">Cell membrane</location>
        <topology evidence="1">Multi-pass membrane protein</topology>
    </subcellularLocation>
</comment>
<keyword evidence="2" id="KW-1003">Cell membrane</keyword>
<dbReference type="PROSITE" id="PS50850">
    <property type="entry name" value="MFS"/>
    <property type="match status" value="1"/>
</dbReference>
<dbReference type="RefSeq" id="WP_233426634.1">
    <property type="nucleotide sequence ID" value="NZ_FMTM01000001.1"/>
</dbReference>
<dbReference type="InterPro" id="IPR011701">
    <property type="entry name" value="MFS"/>
</dbReference>
<evidence type="ECO:0000256" key="4">
    <source>
        <dbReference type="ARBA" id="ARBA00022989"/>
    </source>
</evidence>
<gene>
    <name evidence="8" type="ORF">SAMN02927900_01221</name>
</gene>
<organism evidence="8 9">
    <name type="scientific">Rhizobium mongolense subsp. loessense</name>
    <dbReference type="NCBI Taxonomy" id="158890"/>
    <lineage>
        <taxon>Bacteria</taxon>
        <taxon>Pseudomonadati</taxon>
        <taxon>Pseudomonadota</taxon>
        <taxon>Alphaproteobacteria</taxon>
        <taxon>Hyphomicrobiales</taxon>
        <taxon>Rhizobiaceae</taxon>
        <taxon>Rhizobium/Agrobacterium group</taxon>
        <taxon>Rhizobium</taxon>
    </lineage>
</organism>
<dbReference type="InterPro" id="IPR020846">
    <property type="entry name" value="MFS_dom"/>
</dbReference>
<feature type="transmembrane region" description="Helical" evidence="6">
    <location>
        <begin position="104"/>
        <end position="129"/>
    </location>
</feature>
<evidence type="ECO:0000256" key="3">
    <source>
        <dbReference type="ARBA" id="ARBA00022692"/>
    </source>
</evidence>
<feature type="domain" description="Major facilitator superfamily (MFS) profile" evidence="7">
    <location>
        <begin position="1"/>
        <end position="205"/>
    </location>
</feature>
<evidence type="ECO:0000259" key="7">
    <source>
        <dbReference type="PROSITE" id="PS50850"/>
    </source>
</evidence>
<dbReference type="Pfam" id="PF07690">
    <property type="entry name" value="MFS_1"/>
    <property type="match status" value="1"/>
</dbReference>
<accession>A0A1G4Q1N6</accession>
<dbReference type="PANTHER" id="PTHR43124">
    <property type="entry name" value="PURINE EFFLUX PUMP PBUE"/>
    <property type="match status" value="1"/>
</dbReference>
<dbReference type="Proteomes" id="UP000199542">
    <property type="component" value="Unassembled WGS sequence"/>
</dbReference>
<keyword evidence="4 6" id="KW-1133">Transmembrane helix</keyword>
<dbReference type="EMBL" id="FMTM01000001">
    <property type="protein sequence ID" value="SCW38345.1"/>
    <property type="molecule type" value="Genomic_DNA"/>
</dbReference>
<evidence type="ECO:0000256" key="2">
    <source>
        <dbReference type="ARBA" id="ARBA00022475"/>
    </source>
</evidence>
<evidence type="ECO:0000313" key="9">
    <source>
        <dbReference type="Proteomes" id="UP000199542"/>
    </source>
</evidence>
<keyword evidence="3 6" id="KW-0812">Transmembrane</keyword>
<dbReference type="GO" id="GO:0022857">
    <property type="term" value="F:transmembrane transporter activity"/>
    <property type="evidence" value="ECO:0007669"/>
    <property type="project" value="InterPro"/>
</dbReference>
<evidence type="ECO:0000313" key="8">
    <source>
        <dbReference type="EMBL" id="SCW38345.1"/>
    </source>
</evidence>
<dbReference type="InterPro" id="IPR050189">
    <property type="entry name" value="MFS_Efflux_Transporters"/>
</dbReference>
<keyword evidence="5 6" id="KW-0472">Membrane</keyword>
<dbReference type="GO" id="GO:0005886">
    <property type="term" value="C:plasma membrane"/>
    <property type="evidence" value="ECO:0007669"/>
    <property type="project" value="UniProtKB-SubCell"/>
</dbReference>
<name>A0A1G4Q1N6_9HYPH</name>
<feature type="transmembrane region" description="Helical" evidence="6">
    <location>
        <begin position="6"/>
        <end position="24"/>
    </location>
</feature>
<feature type="transmembrane region" description="Helical" evidence="6">
    <location>
        <begin position="135"/>
        <end position="163"/>
    </location>
</feature>
<dbReference type="Gene3D" id="1.20.1250.20">
    <property type="entry name" value="MFS general substrate transporter like domains"/>
    <property type="match status" value="1"/>
</dbReference>
<feature type="transmembrane region" description="Helical" evidence="6">
    <location>
        <begin position="31"/>
        <end position="51"/>
    </location>
</feature>
<evidence type="ECO:0000256" key="1">
    <source>
        <dbReference type="ARBA" id="ARBA00004651"/>
    </source>
</evidence>
<evidence type="ECO:0000256" key="5">
    <source>
        <dbReference type="ARBA" id="ARBA00023136"/>
    </source>
</evidence>
<feature type="transmembrane region" description="Helical" evidence="6">
    <location>
        <begin position="71"/>
        <end position="92"/>
    </location>
</feature>
<dbReference type="SUPFAM" id="SSF103473">
    <property type="entry name" value="MFS general substrate transporter"/>
    <property type="match status" value="1"/>
</dbReference>
<proteinExistence type="predicted"/>
<dbReference type="InterPro" id="IPR036259">
    <property type="entry name" value="MFS_trans_sf"/>
</dbReference>
<dbReference type="AlphaFoldDB" id="A0A1G4Q1N6"/>
<evidence type="ECO:0000256" key="6">
    <source>
        <dbReference type="SAM" id="Phobius"/>
    </source>
</evidence>
<reference evidence="8 9" key="1">
    <citation type="submission" date="2016-10" db="EMBL/GenBank/DDBJ databases">
        <authorList>
            <person name="de Groot N.N."/>
        </authorList>
    </citation>
    <scope>NUCLEOTIDE SEQUENCE [LARGE SCALE GENOMIC DNA]</scope>
    <source>
        <strain evidence="8 9">CGMCC 1.3401</strain>
    </source>
</reference>
<sequence length="205" mass="21548">MEVSGISLTTVFAAPLGTFLGGLWGWRATFLAASGIGLVALAIQILTLPKLPPMAAPGLNSFKAALSRRSVAIGFGTAFLVVSGHFAGFTFIRPFLEEVTRLDISTVSLALLVFGLGGFLGNFAGGVIAERNPAWAVALFSLLIASAAFALSLFGTVAGVAFVRPLCGGVPSVVSPLRSRSGMHAQRLITPKVPVRFWRRFSRSR</sequence>
<dbReference type="PANTHER" id="PTHR43124:SF3">
    <property type="entry name" value="CHLORAMPHENICOL EFFLUX PUMP RV0191"/>
    <property type="match status" value="1"/>
</dbReference>
<protein>
    <submittedName>
        <fullName evidence="8">Major Facilitator Superfamily protein</fullName>
    </submittedName>
</protein>